<sequence length="133" mass="16108">MRRLVYIIILLMLAICFVSCRTQYIPVESVRTEYKTRDSTRYDSIYQRDSIYTLIKGDTVYLYRYKYLYRYLTTNRTDTILKNDSIRVPYPVEKKLNRWQSIKMELGGWVIIVIFVYMLMYALQVILGRLNKN</sequence>
<dbReference type="Proteomes" id="UP000318823">
    <property type="component" value="Chromosome"/>
</dbReference>
<dbReference type="EMBL" id="CP041395">
    <property type="protein sequence ID" value="QDM08121.1"/>
    <property type="molecule type" value="Genomic_DNA"/>
</dbReference>
<protein>
    <submittedName>
        <fullName evidence="1">Uncharacterized protein</fullName>
    </submittedName>
</protein>
<name>A0A413UXS1_BACOV</name>
<gene>
    <name evidence="1" type="ORF">DYI28_05020</name>
</gene>
<reference evidence="2" key="1">
    <citation type="journal article" date="2018" name="J. Anim. Genet.">
        <title>Acquired interbacterial defense systems protect against interspecies antagonism in the human gut microbiome.</title>
        <authorList>
            <person name="Ross B.D."/>
            <person name="Verster A.J."/>
            <person name="Radey M.C."/>
            <person name="Schmidtke D.T."/>
            <person name="Pope C.E."/>
            <person name="Hoffman L.R."/>
            <person name="Hajjar A."/>
            <person name="Peterson S.B."/>
            <person name="Borenstein E."/>
            <person name="Mougous J."/>
        </authorList>
    </citation>
    <scope>NUCLEOTIDE SEQUENCE [LARGE SCALE GENOMIC DNA]</scope>
    <source>
        <strain evidence="2">3725 D1 iv</strain>
    </source>
</reference>
<evidence type="ECO:0000313" key="2">
    <source>
        <dbReference type="Proteomes" id="UP000318823"/>
    </source>
</evidence>
<accession>A0A413UXS1</accession>
<dbReference type="AlphaFoldDB" id="A0A413UXS1"/>
<proteinExistence type="predicted"/>
<evidence type="ECO:0000313" key="1">
    <source>
        <dbReference type="EMBL" id="QDM08121.1"/>
    </source>
</evidence>
<organism evidence="1 2">
    <name type="scientific">Bacteroides ovatus</name>
    <dbReference type="NCBI Taxonomy" id="28116"/>
    <lineage>
        <taxon>Bacteria</taxon>
        <taxon>Pseudomonadati</taxon>
        <taxon>Bacteroidota</taxon>
        <taxon>Bacteroidia</taxon>
        <taxon>Bacteroidales</taxon>
        <taxon>Bacteroidaceae</taxon>
        <taxon>Bacteroides</taxon>
    </lineage>
</organism>